<dbReference type="AlphaFoldDB" id="X1MFF8"/>
<dbReference type="EMBL" id="BARV01004259">
    <property type="protein sequence ID" value="GAI16831.1"/>
    <property type="molecule type" value="Genomic_DNA"/>
</dbReference>
<dbReference type="Pfam" id="PF01740">
    <property type="entry name" value="STAS"/>
    <property type="match status" value="1"/>
</dbReference>
<dbReference type="InterPro" id="IPR036513">
    <property type="entry name" value="STAS_dom_sf"/>
</dbReference>
<dbReference type="PANTHER" id="PTHR33495">
    <property type="entry name" value="ANTI-SIGMA FACTOR ANTAGONIST TM_1081-RELATED-RELATED"/>
    <property type="match status" value="1"/>
</dbReference>
<sequence length="122" mass="13550">MVDFKITTETVEEGIVAISVKGFLDHTAADELQTAFKGLFSQSIYRFIVDLSELTHLGSAGIGVFISILDILNHNKGTLVFVQSDTSKVQQSLKMFEMSTIYPVVDDRATALSRIKMFDSIR</sequence>
<organism evidence="2">
    <name type="scientific">marine sediment metagenome</name>
    <dbReference type="NCBI Taxonomy" id="412755"/>
    <lineage>
        <taxon>unclassified sequences</taxon>
        <taxon>metagenomes</taxon>
        <taxon>ecological metagenomes</taxon>
    </lineage>
</organism>
<feature type="domain" description="STAS" evidence="1">
    <location>
        <begin position="13"/>
        <end position="122"/>
    </location>
</feature>
<proteinExistence type="predicted"/>
<comment type="caution">
    <text evidence="2">The sequence shown here is derived from an EMBL/GenBank/DDBJ whole genome shotgun (WGS) entry which is preliminary data.</text>
</comment>
<name>X1MFF8_9ZZZZ</name>
<dbReference type="CDD" id="cd07043">
    <property type="entry name" value="STAS_anti-anti-sigma_factors"/>
    <property type="match status" value="1"/>
</dbReference>
<protein>
    <recommendedName>
        <fullName evidence="1">STAS domain-containing protein</fullName>
    </recommendedName>
</protein>
<dbReference type="Gene3D" id="3.30.750.24">
    <property type="entry name" value="STAS domain"/>
    <property type="match status" value="1"/>
</dbReference>
<evidence type="ECO:0000313" key="2">
    <source>
        <dbReference type="EMBL" id="GAI16831.1"/>
    </source>
</evidence>
<dbReference type="SUPFAM" id="SSF52091">
    <property type="entry name" value="SpoIIaa-like"/>
    <property type="match status" value="1"/>
</dbReference>
<dbReference type="GO" id="GO:0043856">
    <property type="term" value="F:anti-sigma factor antagonist activity"/>
    <property type="evidence" value="ECO:0007669"/>
    <property type="project" value="TreeGrafter"/>
</dbReference>
<dbReference type="PROSITE" id="PS50801">
    <property type="entry name" value="STAS"/>
    <property type="match status" value="1"/>
</dbReference>
<evidence type="ECO:0000259" key="1">
    <source>
        <dbReference type="PROSITE" id="PS50801"/>
    </source>
</evidence>
<dbReference type="InterPro" id="IPR002645">
    <property type="entry name" value="STAS_dom"/>
</dbReference>
<dbReference type="PANTHER" id="PTHR33495:SF2">
    <property type="entry name" value="ANTI-SIGMA FACTOR ANTAGONIST TM_1081-RELATED"/>
    <property type="match status" value="1"/>
</dbReference>
<reference evidence="2" key="1">
    <citation type="journal article" date="2014" name="Front. Microbiol.">
        <title>High frequency of phylogenetically diverse reductive dehalogenase-homologous genes in deep subseafloor sedimentary metagenomes.</title>
        <authorList>
            <person name="Kawai M."/>
            <person name="Futagami T."/>
            <person name="Toyoda A."/>
            <person name="Takaki Y."/>
            <person name="Nishi S."/>
            <person name="Hori S."/>
            <person name="Arai W."/>
            <person name="Tsubouchi T."/>
            <person name="Morono Y."/>
            <person name="Uchiyama I."/>
            <person name="Ito T."/>
            <person name="Fujiyama A."/>
            <person name="Inagaki F."/>
            <person name="Takami H."/>
        </authorList>
    </citation>
    <scope>NUCLEOTIDE SEQUENCE</scope>
    <source>
        <strain evidence="2">Expedition CK06-06</strain>
    </source>
</reference>
<gene>
    <name evidence="2" type="ORF">S06H3_09585</name>
</gene>
<accession>X1MFF8</accession>